<proteinExistence type="inferred from homology"/>
<accession>A0A845LJ25</accession>
<name>A0A845LJ25_HELGE</name>
<keyword evidence="3" id="KW-0169">Cobalamin biosynthesis</keyword>
<dbReference type="InterPro" id="IPR006364">
    <property type="entry name" value="CobI/CbiL/CobIJ_dom"/>
</dbReference>
<dbReference type="PANTHER" id="PTHR43467">
    <property type="entry name" value="COBALT-PRECORRIN-2 C(20)-METHYLTRANSFERASE"/>
    <property type="match status" value="1"/>
</dbReference>
<evidence type="ECO:0000256" key="3">
    <source>
        <dbReference type="ARBA" id="ARBA00022573"/>
    </source>
</evidence>
<organism evidence="9 10">
    <name type="scientific">Heliomicrobium gestii</name>
    <name type="common">Heliobacterium gestii</name>
    <dbReference type="NCBI Taxonomy" id="2699"/>
    <lineage>
        <taxon>Bacteria</taxon>
        <taxon>Bacillati</taxon>
        <taxon>Bacillota</taxon>
        <taxon>Clostridia</taxon>
        <taxon>Eubacteriales</taxon>
        <taxon>Heliobacteriaceae</taxon>
        <taxon>Heliomicrobium</taxon>
    </lineage>
</organism>
<dbReference type="Gene3D" id="3.40.1010.10">
    <property type="entry name" value="Cobalt-precorrin-4 Transmethylase, Domain 1"/>
    <property type="match status" value="1"/>
</dbReference>
<dbReference type="Proteomes" id="UP000471031">
    <property type="component" value="Unassembled WGS sequence"/>
</dbReference>
<dbReference type="GO" id="GO:0032259">
    <property type="term" value="P:methylation"/>
    <property type="evidence" value="ECO:0007669"/>
    <property type="project" value="UniProtKB-KW"/>
</dbReference>
<dbReference type="InterPro" id="IPR000878">
    <property type="entry name" value="4pyrrol_Mease"/>
</dbReference>
<sequence>MKGTFYGVGVGPGDPELLTLKAVRLLGAADAIIAPYSKKKGTGCAALAIVRDRLSPGAEVYELPIPRAYDEEKVEAASQAIIELLDSGKLTVFISRGDPMLYSKYMHIARRLEERGYPVETVPGVVSFTAAACRAGFPLADEEESITIVPVDDEASNIEAALRKSESVVLLKVHKNLDRIIDLLEQHGFHKQAVLISRCGMSGELIESDLEKLRGQKLTYLSTILAKKHIPAGP</sequence>
<comment type="similarity">
    <text evidence="2 7">Belongs to the precorrin methyltransferase family.</text>
</comment>
<evidence type="ECO:0000256" key="4">
    <source>
        <dbReference type="ARBA" id="ARBA00022603"/>
    </source>
</evidence>
<dbReference type="InterPro" id="IPR012382">
    <property type="entry name" value="CobI/CbiL"/>
</dbReference>
<dbReference type="GO" id="GO:0030788">
    <property type="term" value="F:precorrin-2 C20-methyltransferase activity"/>
    <property type="evidence" value="ECO:0007669"/>
    <property type="project" value="UniProtKB-EC"/>
</dbReference>
<reference evidence="9 10" key="1">
    <citation type="submission" date="2020-01" db="EMBL/GenBank/DDBJ databases">
        <title>Whole genome sequence of Heliobacterium gestii DSM 11169.</title>
        <authorList>
            <person name="Kyndt J.A."/>
            <person name="Meyer T.E."/>
        </authorList>
    </citation>
    <scope>NUCLEOTIDE SEQUENCE [LARGE SCALE GENOMIC DNA]</scope>
    <source>
        <strain evidence="9 10">DSM 11169</strain>
    </source>
</reference>
<dbReference type="SUPFAM" id="SSF53790">
    <property type="entry name" value="Tetrapyrrole methylase"/>
    <property type="match status" value="1"/>
</dbReference>
<evidence type="ECO:0000256" key="7">
    <source>
        <dbReference type="PIRNR" id="PIRNR036427"/>
    </source>
</evidence>
<dbReference type="EC" id="2.1.1.130" evidence="9"/>
<evidence type="ECO:0000313" key="9">
    <source>
        <dbReference type="EMBL" id="MZP42876.1"/>
    </source>
</evidence>
<evidence type="ECO:0000256" key="2">
    <source>
        <dbReference type="ARBA" id="ARBA00005879"/>
    </source>
</evidence>
<comment type="caution">
    <text evidence="9">The sequence shown here is derived from an EMBL/GenBank/DDBJ whole genome shotgun (WGS) entry which is preliminary data.</text>
</comment>
<dbReference type="CDD" id="cd11645">
    <property type="entry name" value="Precorrin_2_C20_MT"/>
    <property type="match status" value="1"/>
</dbReference>
<dbReference type="NCBIfam" id="TIGR01467">
    <property type="entry name" value="cobI_cbiL"/>
    <property type="match status" value="1"/>
</dbReference>
<protein>
    <submittedName>
        <fullName evidence="9">Precorrin-2 C(20)-methyltransferase</fullName>
        <ecNumber evidence="9">2.1.1.130</ecNumber>
    </submittedName>
</protein>
<evidence type="ECO:0000259" key="8">
    <source>
        <dbReference type="Pfam" id="PF00590"/>
    </source>
</evidence>
<dbReference type="InterPro" id="IPR035996">
    <property type="entry name" value="4pyrrol_Methylase_sf"/>
</dbReference>
<dbReference type="PIRSF" id="PIRSF036427">
    <property type="entry name" value="Precrrn-2_mtase"/>
    <property type="match status" value="1"/>
</dbReference>
<evidence type="ECO:0000256" key="1">
    <source>
        <dbReference type="ARBA" id="ARBA00004953"/>
    </source>
</evidence>
<dbReference type="RefSeq" id="WP_161261447.1">
    <property type="nucleotide sequence ID" value="NZ_JAFBDC010000004.1"/>
</dbReference>
<gene>
    <name evidence="9" type="primary">cobI</name>
    <name evidence="9" type="ORF">GTO89_07460</name>
</gene>
<dbReference type="GO" id="GO:0009236">
    <property type="term" value="P:cobalamin biosynthetic process"/>
    <property type="evidence" value="ECO:0007669"/>
    <property type="project" value="UniProtKB-UniRule"/>
</dbReference>
<dbReference type="InterPro" id="IPR014777">
    <property type="entry name" value="4pyrrole_Mease_sub1"/>
</dbReference>
<evidence type="ECO:0000313" key="10">
    <source>
        <dbReference type="Proteomes" id="UP000471031"/>
    </source>
</evidence>
<dbReference type="EMBL" id="WXEX01000005">
    <property type="protein sequence ID" value="MZP42876.1"/>
    <property type="molecule type" value="Genomic_DNA"/>
</dbReference>
<dbReference type="OrthoDB" id="9804789at2"/>
<dbReference type="UniPathway" id="UPA00148"/>
<keyword evidence="5 9" id="KW-0808">Transferase</keyword>
<feature type="domain" description="Tetrapyrrole methylase" evidence="8">
    <location>
        <begin position="4"/>
        <end position="210"/>
    </location>
</feature>
<dbReference type="AlphaFoldDB" id="A0A845LJ25"/>
<keyword evidence="10" id="KW-1185">Reference proteome</keyword>
<dbReference type="Pfam" id="PF00590">
    <property type="entry name" value="TP_methylase"/>
    <property type="match status" value="1"/>
</dbReference>
<dbReference type="PANTHER" id="PTHR43467:SF2">
    <property type="entry name" value="COBALT-PRECORRIN-2 C(20)-METHYLTRANSFERASE"/>
    <property type="match status" value="1"/>
</dbReference>
<dbReference type="InterPro" id="IPR014776">
    <property type="entry name" value="4pyrrole_Mease_sub2"/>
</dbReference>
<evidence type="ECO:0000256" key="5">
    <source>
        <dbReference type="ARBA" id="ARBA00022679"/>
    </source>
</evidence>
<dbReference type="Gene3D" id="3.30.950.10">
    <property type="entry name" value="Methyltransferase, Cobalt-precorrin-4 Transmethylase, Domain 2"/>
    <property type="match status" value="1"/>
</dbReference>
<comment type="pathway">
    <text evidence="1">Cofactor biosynthesis; adenosylcobalamin biosynthesis.</text>
</comment>
<keyword evidence="6" id="KW-0949">S-adenosyl-L-methionine</keyword>
<evidence type="ECO:0000256" key="6">
    <source>
        <dbReference type="ARBA" id="ARBA00022691"/>
    </source>
</evidence>
<keyword evidence="4 9" id="KW-0489">Methyltransferase</keyword>